<dbReference type="Proteomes" id="UP000799772">
    <property type="component" value="Unassembled WGS sequence"/>
</dbReference>
<dbReference type="AlphaFoldDB" id="A0A9P4I468"/>
<gene>
    <name evidence="1" type="ORF">NA57DRAFT_62167</name>
</gene>
<proteinExistence type="predicted"/>
<reference evidence="1" key="1">
    <citation type="journal article" date="2020" name="Stud. Mycol.">
        <title>101 Dothideomycetes genomes: a test case for predicting lifestyles and emergence of pathogens.</title>
        <authorList>
            <person name="Haridas S."/>
            <person name="Albert R."/>
            <person name="Binder M."/>
            <person name="Bloem J."/>
            <person name="Labutti K."/>
            <person name="Salamov A."/>
            <person name="Andreopoulos B."/>
            <person name="Baker S."/>
            <person name="Barry K."/>
            <person name="Bills G."/>
            <person name="Bluhm B."/>
            <person name="Cannon C."/>
            <person name="Castanera R."/>
            <person name="Culley D."/>
            <person name="Daum C."/>
            <person name="Ezra D."/>
            <person name="Gonzalez J."/>
            <person name="Henrissat B."/>
            <person name="Kuo A."/>
            <person name="Liang C."/>
            <person name="Lipzen A."/>
            <person name="Lutzoni F."/>
            <person name="Magnuson J."/>
            <person name="Mondo S."/>
            <person name="Nolan M."/>
            <person name="Ohm R."/>
            <person name="Pangilinan J."/>
            <person name="Park H.-J."/>
            <person name="Ramirez L."/>
            <person name="Alfaro M."/>
            <person name="Sun H."/>
            <person name="Tritt A."/>
            <person name="Yoshinaga Y."/>
            <person name="Zwiers L.-H."/>
            <person name="Turgeon B."/>
            <person name="Goodwin S."/>
            <person name="Spatafora J."/>
            <person name="Crous P."/>
            <person name="Grigoriev I."/>
        </authorList>
    </citation>
    <scope>NUCLEOTIDE SEQUENCE</scope>
    <source>
        <strain evidence="1">CBS 133067</strain>
    </source>
</reference>
<comment type="caution">
    <text evidence="1">The sequence shown here is derived from an EMBL/GenBank/DDBJ whole genome shotgun (WGS) entry which is preliminary data.</text>
</comment>
<keyword evidence="2" id="KW-1185">Reference proteome</keyword>
<dbReference type="EMBL" id="ML978142">
    <property type="protein sequence ID" value="KAF2092857.1"/>
    <property type="molecule type" value="Genomic_DNA"/>
</dbReference>
<accession>A0A9P4I468</accession>
<sequence length="165" mass="17958">MGVIDNDFMSAVRSNDHILTDAPDLGGQKGKFIVKADGINFHGGTRVYEAEGLHRCAVADGITTKVARGHLSMVEDIVYELDVAKTKAANRMMIVNPRVRALEVVPNTGDVVRRVISSARDGPDPVKFKGTREIKTQVETTLLQSQALEKEGRGGTHLEIPNQNP</sequence>
<evidence type="ECO:0000313" key="2">
    <source>
        <dbReference type="Proteomes" id="UP000799772"/>
    </source>
</evidence>
<protein>
    <submittedName>
        <fullName evidence="1">Uncharacterized protein</fullName>
    </submittedName>
</protein>
<name>A0A9P4I468_9PEZI</name>
<evidence type="ECO:0000313" key="1">
    <source>
        <dbReference type="EMBL" id="KAF2092857.1"/>
    </source>
</evidence>
<organism evidence="1 2">
    <name type="scientific">Rhizodiscina lignyota</name>
    <dbReference type="NCBI Taxonomy" id="1504668"/>
    <lineage>
        <taxon>Eukaryota</taxon>
        <taxon>Fungi</taxon>
        <taxon>Dikarya</taxon>
        <taxon>Ascomycota</taxon>
        <taxon>Pezizomycotina</taxon>
        <taxon>Dothideomycetes</taxon>
        <taxon>Pleosporomycetidae</taxon>
        <taxon>Aulographales</taxon>
        <taxon>Rhizodiscinaceae</taxon>
        <taxon>Rhizodiscina</taxon>
    </lineage>
</organism>